<name>A0A5J6LHW6_9GAMM</name>
<reference evidence="17 18" key="1">
    <citation type="submission" date="2019-09" db="EMBL/GenBank/DDBJ databases">
        <title>Nitrincola iocasae sp. nov., a bacterium isolated from the sediment collected at a cold seep field in South China Sea.</title>
        <authorList>
            <person name="Zhang H."/>
            <person name="Wang H."/>
            <person name="Li C."/>
        </authorList>
    </citation>
    <scope>NUCLEOTIDE SEQUENCE [LARGE SCALE GENOMIC DNA]</scope>
    <source>
        <strain evidence="17 18">KXZD1103</strain>
    </source>
</reference>
<sequence>MPLKLFIYSLAMALFMSPSHAASDPLIEAYRQPQSLWPAAETDPGIDTVALAPLPAPDSLPVWSSVTPERITLGKQLFFERRLSASDQIACASCHDPDLGWTDGRRVSIGHNRQQGDMNAPSIVNSIFLHEVFWDGRATSLEEQVIASWTNPIEMAGDVDVSAAKLSAIAGYAPLFEAAFGDTEVTVERIASAIATFMRSVNMLDAPYDRFLKGDSQALSDAQVRGLHLFRTKARCMNCHQGALLSDQQYHHLGTSFERVGNFQGRYQISGAPEDVGAFRTPPLRGLSATAPYMHNGFASDLDLLLSLYNIGWWQNAALRDKDPDIPLAQLSPRIKPLELSQDELADLKAFLLSLTGNLPYMKPPAELP</sequence>
<evidence type="ECO:0000256" key="12">
    <source>
        <dbReference type="ARBA" id="ARBA00073576"/>
    </source>
</evidence>
<dbReference type="GO" id="GO:0046872">
    <property type="term" value="F:metal ion binding"/>
    <property type="evidence" value="ECO:0007669"/>
    <property type="project" value="UniProtKB-KW"/>
</dbReference>
<dbReference type="KEGG" id="nik:F5I99_17980"/>
<dbReference type="PANTHER" id="PTHR30600">
    <property type="entry name" value="CYTOCHROME C PEROXIDASE-RELATED"/>
    <property type="match status" value="1"/>
</dbReference>
<comment type="PTM">
    <text evidence="13">Binds 2 heme groups per subunit.</text>
</comment>
<feature type="binding site" description="covalent" evidence="13">
    <location>
        <position position="94"/>
    </location>
    <ligand>
        <name>heme c</name>
        <dbReference type="ChEBI" id="CHEBI:61717"/>
        <label>1</label>
    </ligand>
</feature>
<evidence type="ECO:0000256" key="15">
    <source>
        <dbReference type="SAM" id="SignalP"/>
    </source>
</evidence>
<feature type="chain" id="PRO_5023893020" description="Methylamine utilization protein MauG" evidence="15">
    <location>
        <begin position="22"/>
        <end position="369"/>
    </location>
</feature>
<feature type="binding site" description="axial binding residue" evidence="14">
    <location>
        <position position="240"/>
    </location>
    <ligand>
        <name>heme c</name>
        <dbReference type="ChEBI" id="CHEBI:61717"/>
        <label>2</label>
    </ligand>
    <ligandPart>
        <name>Fe</name>
        <dbReference type="ChEBI" id="CHEBI:18248"/>
    </ligandPart>
</feature>
<dbReference type="Gene3D" id="1.10.760.10">
    <property type="entry name" value="Cytochrome c-like domain"/>
    <property type="match status" value="2"/>
</dbReference>
<feature type="domain" description="Cytochrome c" evidence="16">
    <location>
        <begin position="69"/>
        <end position="177"/>
    </location>
</feature>
<proteinExistence type="predicted"/>
<accession>A0A5J6LHW6</accession>
<dbReference type="EMBL" id="CP044222">
    <property type="protein sequence ID" value="QEW08227.1"/>
    <property type="molecule type" value="Genomic_DNA"/>
</dbReference>
<keyword evidence="7" id="KW-0574">Periplasm</keyword>
<dbReference type="PANTHER" id="PTHR30600:SF10">
    <property type="entry name" value="BLL6722 PROTEIN"/>
    <property type="match status" value="1"/>
</dbReference>
<comment type="cofactor">
    <cofactor evidence="13">
        <name>heme</name>
        <dbReference type="ChEBI" id="CHEBI:30413"/>
    </cofactor>
    <text evidence="13">Binds 2 heme groups.</text>
</comment>
<dbReference type="InterPro" id="IPR009056">
    <property type="entry name" value="Cyt_c-like_dom"/>
</dbReference>
<dbReference type="Proteomes" id="UP000325606">
    <property type="component" value="Chromosome"/>
</dbReference>
<keyword evidence="8" id="KW-0249">Electron transport</keyword>
<keyword evidence="4 13" id="KW-0349">Heme</keyword>
<dbReference type="InterPro" id="IPR051395">
    <property type="entry name" value="Cytochrome_c_Peroxidase/MauG"/>
</dbReference>
<dbReference type="GO" id="GO:0020037">
    <property type="term" value="F:heme binding"/>
    <property type="evidence" value="ECO:0007669"/>
    <property type="project" value="InterPro"/>
</dbReference>
<evidence type="ECO:0000256" key="10">
    <source>
        <dbReference type="ARBA" id="ARBA00023004"/>
    </source>
</evidence>
<dbReference type="FunFam" id="1.10.760.10:FF:000019">
    <property type="entry name" value="Di-heme cytochrome C peroxidase"/>
    <property type="match status" value="1"/>
</dbReference>
<evidence type="ECO:0000256" key="8">
    <source>
        <dbReference type="ARBA" id="ARBA00022982"/>
    </source>
</evidence>
<dbReference type="AlphaFoldDB" id="A0A5J6LHW6"/>
<keyword evidence="9" id="KW-0560">Oxidoreductase</keyword>
<evidence type="ECO:0000259" key="16">
    <source>
        <dbReference type="PROSITE" id="PS51007"/>
    </source>
</evidence>
<dbReference type="Pfam" id="PF03150">
    <property type="entry name" value="CCP_MauG"/>
    <property type="match status" value="1"/>
</dbReference>
<dbReference type="GO" id="GO:0004130">
    <property type="term" value="F:cytochrome-c peroxidase activity"/>
    <property type="evidence" value="ECO:0007669"/>
    <property type="project" value="TreeGrafter"/>
</dbReference>
<feature type="binding site" description="covalent" evidence="13">
    <location>
        <position position="236"/>
    </location>
    <ligand>
        <name>heme c</name>
        <dbReference type="ChEBI" id="CHEBI:61717"/>
        <label>2</label>
    </ligand>
</feature>
<comment type="function">
    <text evidence="11">Involved in methylamine metabolism. Essential for the maturation of the beta subunit of MADH, presumably via a step in the biosynthesis of tryptophan tryptophylquinone (TTQ), the cofactor of MADH.</text>
</comment>
<evidence type="ECO:0000256" key="4">
    <source>
        <dbReference type="ARBA" id="ARBA00022617"/>
    </source>
</evidence>
<evidence type="ECO:0000256" key="1">
    <source>
        <dbReference type="ARBA" id="ARBA00004418"/>
    </source>
</evidence>
<dbReference type="GO" id="GO:0042597">
    <property type="term" value="C:periplasmic space"/>
    <property type="evidence" value="ECO:0007669"/>
    <property type="project" value="UniProtKB-SubCell"/>
</dbReference>
<evidence type="ECO:0000256" key="9">
    <source>
        <dbReference type="ARBA" id="ARBA00023002"/>
    </source>
</evidence>
<comment type="pathway">
    <text evidence="2">One-carbon metabolism; methylamine degradation.</text>
</comment>
<feature type="domain" description="Cytochrome c" evidence="16">
    <location>
        <begin position="221"/>
        <end position="356"/>
    </location>
</feature>
<evidence type="ECO:0000256" key="7">
    <source>
        <dbReference type="ARBA" id="ARBA00022764"/>
    </source>
</evidence>
<evidence type="ECO:0000313" key="18">
    <source>
        <dbReference type="Proteomes" id="UP000325606"/>
    </source>
</evidence>
<dbReference type="InterPro" id="IPR026259">
    <property type="entry name" value="MauG/Cytc_peroxidase"/>
</dbReference>
<dbReference type="InterPro" id="IPR004852">
    <property type="entry name" value="Di-haem_cyt_c_peroxidsae"/>
</dbReference>
<gene>
    <name evidence="17" type="ORF">F5I99_17980</name>
</gene>
<evidence type="ECO:0000256" key="11">
    <source>
        <dbReference type="ARBA" id="ARBA00058991"/>
    </source>
</evidence>
<feature type="binding site" description="covalent" evidence="13">
    <location>
        <position position="91"/>
    </location>
    <ligand>
        <name>heme c</name>
        <dbReference type="ChEBI" id="CHEBI:61717"/>
        <label>1</label>
    </ligand>
</feature>
<feature type="binding site" description="covalent" evidence="13">
    <location>
        <position position="239"/>
    </location>
    <ligand>
        <name>heme c</name>
        <dbReference type="ChEBI" id="CHEBI:61717"/>
        <label>2</label>
    </ligand>
</feature>
<dbReference type="InterPro" id="IPR036909">
    <property type="entry name" value="Cyt_c-like_dom_sf"/>
</dbReference>
<keyword evidence="18" id="KW-1185">Reference proteome</keyword>
<evidence type="ECO:0000256" key="3">
    <source>
        <dbReference type="ARBA" id="ARBA00022448"/>
    </source>
</evidence>
<dbReference type="GO" id="GO:0009055">
    <property type="term" value="F:electron transfer activity"/>
    <property type="evidence" value="ECO:0007669"/>
    <property type="project" value="InterPro"/>
</dbReference>
<keyword evidence="10 14" id="KW-0408">Iron</keyword>
<evidence type="ECO:0000256" key="13">
    <source>
        <dbReference type="PIRSR" id="PIRSR000294-1"/>
    </source>
</evidence>
<dbReference type="RefSeq" id="WP_151058437.1">
    <property type="nucleotide sequence ID" value="NZ_CP044222.1"/>
</dbReference>
<keyword evidence="5 14" id="KW-0479">Metal-binding</keyword>
<dbReference type="PIRSF" id="PIRSF000294">
    <property type="entry name" value="Cytochrome-c_peroxidase"/>
    <property type="match status" value="1"/>
</dbReference>
<dbReference type="SUPFAM" id="SSF46626">
    <property type="entry name" value="Cytochrome c"/>
    <property type="match status" value="2"/>
</dbReference>
<feature type="binding site" description="axial binding residue" evidence="14">
    <location>
        <position position="111"/>
    </location>
    <ligand>
        <name>heme c</name>
        <dbReference type="ChEBI" id="CHEBI:61717"/>
        <label>1</label>
    </ligand>
    <ligandPart>
        <name>Fe</name>
        <dbReference type="ChEBI" id="CHEBI:18248"/>
    </ligandPart>
</feature>
<evidence type="ECO:0000256" key="14">
    <source>
        <dbReference type="PIRSR" id="PIRSR000294-2"/>
    </source>
</evidence>
<organism evidence="17 18">
    <name type="scientific">Nitrincola iocasae</name>
    <dbReference type="NCBI Taxonomy" id="2614693"/>
    <lineage>
        <taxon>Bacteria</taxon>
        <taxon>Pseudomonadati</taxon>
        <taxon>Pseudomonadota</taxon>
        <taxon>Gammaproteobacteria</taxon>
        <taxon>Oceanospirillales</taxon>
        <taxon>Oceanospirillaceae</taxon>
        <taxon>Nitrincola</taxon>
    </lineage>
</organism>
<protein>
    <recommendedName>
        <fullName evidence="12">Methylamine utilization protein MauG</fullName>
    </recommendedName>
</protein>
<feature type="signal peptide" evidence="15">
    <location>
        <begin position="1"/>
        <end position="21"/>
    </location>
</feature>
<keyword evidence="6 15" id="KW-0732">Signal</keyword>
<evidence type="ECO:0000256" key="5">
    <source>
        <dbReference type="ARBA" id="ARBA00022723"/>
    </source>
</evidence>
<dbReference type="PROSITE" id="PS51007">
    <property type="entry name" value="CYTC"/>
    <property type="match status" value="2"/>
</dbReference>
<evidence type="ECO:0000313" key="17">
    <source>
        <dbReference type="EMBL" id="QEW08227.1"/>
    </source>
</evidence>
<comment type="subcellular location">
    <subcellularLocation>
        <location evidence="1">Periplasm</location>
    </subcellularLocation>
</comment>
<evidence type="ECO:0000256" key="6">
    <source>
        <dbReference type="ARBA" id="ARBA00022729"/>
    </source>
</evidence>
<keyword evidence="3" id="KW-0813">Transport</keyword>
<feature type="binding site" description="axial binding residue" evidence="14">
    <location>
        <position position="95"/>
    </location>
    <ligand>
        <name>heme c</name>
        <dbReference type="ChEBI" id="CHEBI:61717"/>
        <label>1</label>
    </ligand>
    <ligandPart>
        <name>Fe</name>
        <dbReference type="ChEBI" id="CHEBI:18248"/>
    </ligandPart>
</feature>
<evidence type="ECO:0000256" key="2">
    <source>
        <dbReference type="ARBA" id="ARBA00004856"/>
    </source>
</evidence>